<dbReference type="EMBL" id="FQTU01000020">
    <property type="protein sequence ID" value="SHF21853.1"/>
    <property type="molecule type" value="Genomic_DNA"/>
</dbReference>
<dbReference type="PROSITE" id="PS50887">
    <property type="entry name" value="GGDEF"/>
    <property type="match status" value="1"/>
</dbReference>
<dbReference type="CDD" id="cd01949">
    <property type="entry name" value="GGDEF"/>
    <property type="match status" value="1"/>
</dbReference>
<dbReference type="RefSeq" id="WP_073271994.1">
    <property type="nucleotide sequence ID" value="NZ_FQTU01000020.1"/>
</dbReference>
<dbReference type="InterPro" id="IPR037522">
    <property type="entry name" value="HD_GYP_dom"/>
</dbReference>
<dbReference type="InterPro" id="IPR003607">
    <property type="entry name" value="HD/PDEase_dom"/>
</dbReference>
<dbReference type="NCBIfam" id="TIGR00277">
    <property type="entry name" value="HDIG"/>
    <property type="match status" value="1"/>
</dbReference>
<dbReference type="Gene3D" id="3.30.70.270">
    <property type="match status" value="1"/>
</dbReference>
<reference evidence="3 4" key="1">
    <citation type="submission" date="2016-11" db="EMBL/GenBank/DDBJ databases">
        <authorList>
            <person name="Jaros S."/>
            <person name="Januszkiewicz K."/>
            <person name="Wedrychowicz H."/>
        </authorList>
    </citation>
    <scope>NUCLEOTIDE SEQUENCE [LARGE SCALE GENOMIC DNA]</scope>
    <source>
        <strain evidence="3 4">DSM 14828</strain>
    </source>
</reference>
<name>A0A1M4ZUW5_9FIRM</name>
<dbReference type="InterPro" id="IPR000160">
    <property type="entry name" value="GGDEF_dom"/>
</dbReference>
<dbReference type="InterPro" id="IPR006675">
    <property type="entry name" value="HDIG_dom"/>
</dbReference>
<evidence type="ECO:0000259" key="2">
    <source>
        <dbReference type="PROSITE" id="PS51832"/>
    </source>
</evidence>
<dbReference type="Pfam" id="PF13487">
    <property type="entry name" value="HD_5"/>
    <property type="match status" value="1"/>
</dbReference>
<evidence type="ECO:0000313" key="3">
    <source>
        <dbReference type="EMBL" id="SHF21853.1"/>
    </source>
</evidence>
<proteinExistence type="predicted"/>
<keyword evidence="4" id="KW-1185">Reference proteome</keyword>
<dbReference type="PROSITE" id="PS51832">
    <property type="entry name" value="HD_GYP"/>
    <property type="match status" value="1"/>
</dbReference>
<organism evidence="3 4">
    <name type="scientific">Alkalibacter saccharofermentans DSM 14828</name>
    <dbReference type="NCBI Taxonomy" id="1120975"/>
    <lineage>
        <taxon>Bacteria</taxon>
        <taxon>Bacillati</taxon>
        <taxon>Bacillota</taxon>
        <taxon>Clostridia</taxon>
        <taxon>Eubacteriales</taxon>
        <taxon>Eubacteriaceae</taxon>
        <taxon>Alkalibacter</taxon>
    </lineage>
</organism>
<dbReference type="SUPFAM" id="SSF109604">
    <property type="entry name" value="HD-domain/PDEase-like"/>
    <property type="match status" value="1"/>
</dbReference>
<dbReference type="SUPFAM" id="SSF55073">
    <property type="entry name" value="Nucleotide cyclase"/>
    <property type="match status" value="1"/>
</dbReference>
<dbReference type="Proteomes" id="UP000184251">
    <property type="component" value="Unassembled WGS sequence"/>
</dbReference>
<dbReference type="CDD" id="cd00077">
    <property type="entry name" value="HDc"/>
    <property type="match status" value="1"/>
</dbReference>
<dbReference type="Gene3D" id="1.10.3210.10">
    <property type="entry name" value="Hypothetical protein af1432"/>
    <property type="match status" value="1"/>
</dbReference>
<evidence type="ECO:0000313" key="4">
    <source>
        <dbReference type="Proteomes" id="UP000184251"/>
    </source>
</evidence>
<gene>
    <name evidence="3" type="ORF">SAMN02746064_02150</name>
</gene>
<feature type="domain" description="GGDEF" evidence="1">
    <location>
        <begin position="44"/>
        <end position="173"/>
    </location>
</feature>
<dbReference type="STRING" id="1120975.SAMN02746064_02150"/>
<dbReference type="InterPro" id="IPR043128">
    <property type="entry name" value="Rev_trsase/Diguanyl_cyclase"/>
</dbReference>
<dbReference type="PANTHER" id="PTHR43155:SF2">
    <property type="entry name" value="CYCLIC DI-GMP PHOSPHODIESTERASE PA4108"/>
    <property type="match status" value="1"/>
</dbReference>
<dbReference type="Pfam" id="PF00990">
    <property type="entry name" value="GGDEF"/>
    <property type="match status" value="1"/>
</dbReference>
<protein>
    <submittedName>
        <fullName evidence="3">Diguanylate cyclase (GGDEF) domain-containing protein/HDIG domain-containing protein</fullName>
    </submittedName>
</protein>
<dbReference type="InterPro" id="IPR029787">
    <property type="entry name" value="Nucleotide_cyclase"/>
</dbReference>
<dbReference type="AlphaFoldDB" id="A0A1M4ZUW5"/>
<dbReference type="SMART" id="SM00471">
    <property type="entry name" value="HDc"/>
    <property type="match status" value="1"/>
</dbReference>
<evidence type="ECO:0000259" key="1">
    <source>
        <dbReference type="PROSITE" id="PS50887"/>
    </source>
</evidence>
<dbReference type="SMART" id="SM00267">
    <property type="entry name" value="GGDEF"/>
    <property type="match status" value="1"/>
</dbReference>
<dbReference type="PANTHER" id="PTHR43155">
    <property type="entry name" value="CYCLIC DI-GMP PHOSPHODIESTERASE PA4108-RELATED"/>
    <property type="match status" value="1"/>
</dbReference>
<dbReference type="OrthoDB" id="9804747at2"/>
<sequence>MGNRDYGKPYLVSGPIPDIDGLTGLYSRAYLDQVIKIWDENKIYPLSFLVFDINGLSLINEAYGFDVGDSILKQMAEIFKNECRTDDVIARYGGDEFAGVFAGAGEEEVAKIVKRLKGAIDKITLADSRISVSFGWETRQNLEEPFAHTVNAAREKMNRNKFTQKQSLRHKTIEIVIKILYEKNIREEKHSWRVSRLCVLIGRNLGLSVDDLNELRIVGLIHDIGKIAVDCRVLDKPDKLDSEEMDEIHTHAEVGFEILNSVKEFKKIAHYVRCHHERWDGTGYPSGLKGEEIPIQSRIIAIADAYDAMTNDRPYRKAMAEKEALEELVKYAGTQFDPNIIDILKERLGQGFIHLSEKI</sequence>
<accession>A0A1M4ZUW5</accession>
<dbReference type="NCBIfam" id="TIGR00254">
    <property type="entry name" value="GGDEF"/>
    <property type="match status" value="1"/>
</dbReference>
<feature type="domain" description="HD-GYP" evidence="2">
    <location>
        <begin position="165"/>
        <end position="359"/>
    </location>
</feature>